<reference evidence="3 4" key="1">
    <citation type="journal article" date="2014" name="Int. J. Syst. Evol. Microbiol.">
        <title>Streptomyces hoynatensis sp. nov., isolated from deep marine sediment.</title>
        <authorList>
            <person name="Veyisoglu A."/>
            <person name="Sahin N."/>
        </authorList>
    </citation>
    <scope>NUCLEOTIDE SEQUENCE [LARGE SCALE GENOMIC DNA]</scope>
    <source>
        <strain evidence="3 4">KCTC 29097</strain>
    </source>
</reference>
<dbReference type="RefSeq" id="WP_120675402.1">
    <property type="nucleotide sequence ID" value="NZ_RBAL01000002.1"/>
</dbReference>
<name>A0A3A9ZBB0_9ACTN</name>
<keyword evidence="2" id="KW-1133">Transmembrane helix</keyword>
<sequence>MNETSSLPERDLPADRHGQLREHLLREIRQSLAQEESPSRGRRWLRPAVAIPATAGVLTLAVLAGVVLTPESRGGGESGRPIGGDGTATYAFAPHVNADTTGGAAELLDRIATATARSAPVEDIRDDQFVYVRKRVSSMGEENGVATPVPLHDLEWWQSVDGTRPGLIREPGGVSEEERPTGPDPAPGERGYEFSTNYRHLQTLPTDPEAMLEWLHATVVADGMSEDSNLDQDTFVLIGDLLRDSLMPPEVGAALYRAAARIPDVVVVPDAVNAAGVHGVAIARYDSYNPGIRDELIFDKDTLEYIGSRSVATEDGGHVRAGEVLETSAVMERAVVDEAGRRP</sequence>
<keyword evidence="2" id="KW-0472">Membrane</keyword>
<proteinExistence type="predicted"/>
<comment type="caution">
    <text evidence="3">The sequence shown here is derived from an EMBL/GenBank/DDBJ whole genome shotgun (WGS) entry which is preliminary data.</text>
</comment>
<dbReference type="Proteomes" id="UP000272474">
    <property type="component" value="Unassembled WGS sequence"/>
</dbReference>
<feature type="region of interest" description="Disordered" evidence="1">
    <location>
        <begin position="164"/>
        <end position="192"/>
    </location>
</feature>
<organism evidence="3 4">
    <name type="scientific">Streptomyces hoynatensis</name>
    <dbReference type="NCBI Taxonomy" id="1141874"/>
    <lineage>
        <taxon>Bacteria</taxon>
        <taxon>Bacillati</taxon>
        <taxon>Actinomycetota</taxon>
        <taxon>Actinomycetes</taxon>
        <taxon>Kitasatosporales</taxon>
        <taxon>Streptomycetaceae</taxon>
        <taxon>Streptomyces</taxon>
    </lineage>
</organism>
<dbReference type="NCBIfam" id="NF038083">
    <property type="entry name" value="CU044_5270_fam"/>
    <property type="match status" value="1"/>
</dbReference>
<keyword evidence="2" id="KW-0812">Transmembrane</keyword>
<dbReference type="AlphaFoldDB" id="A0A3A9ZBB0"/>
<evidence type="ECO:0000256" key="2">
    <source>
        <dbReference type="SAM" id="Phobius"/>
    </source>
</evidence>
<dbReference type="EMBL" id="RBAL01000002">
    <property type="protein sequence ID" value="RKN45568.1"/>
    <property type="molecule type" value="Genomic_DNA"/>
</dbReference>
<keyword evidence="4" id="KW-1185">Reference proteome</keyword>
<evidence type="ECO:0000313" key="3">
    <source>
        <dbReference type="EMBL" id="RKN45568.1"/>
    </source>
</evidence>
<feature type="transmembrane region" description="Helical" evidence="2">
    <location>
        <begin position="48"/>
        <end position="68"/>
    </location>
</feature>
<accession>A0A3A9ZBB0</accession>
<evidence type="ECO:0008006" key="5">
    <source>
        <dbReference type="Google" id="ProtNLM"/>
    </source>
</evidence>
<gene>
    <name evidence="3" type="ORF">D7294_03550</name>
</gene>
<evidence type="ECO:0000313" key="4">
    <source>
        <dbReference type="Proteomes" id="UP000272474"/>
    </source>
</evidence>
<protein>
    <recommendedName>
        <fullName evidence="5">CU044_5270 family protein</fullName>
    </recommendedName>
</protein>
<evidence type="ECO:0000256" key="1">
    <source>
        <dbReference type="SAM" id="MobiDB-lite"/>
    </source>
</evidence>
<dbReference type="OrthoDB" id="3387554at2"/>
<dbReference type="InterPro" id="IPR047789">
    <property type="entry name" value="CU044_5270-like"/>
</dbReference>